<organism evidence="2 3">
    <name type="scientific">Canavalia gladiata</name>
    <name type="common">Sword bean</name>
    <name type="synonym">Dolichos gladiatus</name>
    <dbReference type="NCBI Taxonomy" id="3824"/>
    <lineage>
        <taxon>Eukaryota</taxon>
        <taxon>Viridiplantae</taxon>
        <taxon>Streptophyta</taxon>
        <taxon>Embryophyta</taxon>
        <taxon>Tracheophyta</taxon>
        <taxon>Spermatophyta</taxon>
        <taxon>Magnoliopsida</taxon>
        <taxon>eudicotyledons</taxon>
        <taxon>Gunneridae</taxon>
        <taxon>Pentapetalae</taxon>
        <taxon>rosids</taxon>
        <taxon>fabids</taxon>
        <taxon>Fabales</taxon>
        <taxon>Fabaceae</taxon>
        <taxon>Papilionoideae</taxon>
        <taxon>50 kb inversion clade</taxon>
        <taxon>NPAAA clade</taxon>
        <taxon>indigoferoid/millettioid clade</taxon>
        <taxon>Phaseoleae</taxon>
        <taxon>Canavalia</taxon>
    </lineage>
</organism>
<feature type="compositionally biased region" description="Basic and acidic residues" evidence="1">
    <location>
        <begin position="92"/>
        <end position="105"/>
    </location>
</feature>
<evidence type="ECO:0000256" key="1">
    <source>
        <dbReference type="SAM" id="MobiDB-lite"/>
    </source>
</evidence>
<reference evidence="2 3" key="1">
    <citation type="submission" date="2024-01" db="EMBL/GenBank/DDBJ databases">
        <title>The genomes of 5 underutilized Papilionoideae crops provide insights into root nodulation and disease resistanc.</title>
        <authorList>
            <person name="Jiang F."/>
        </authorList>
    </citation>
    <scope>NUCLEOTIDE SEQUENCE [LARGE SCALE GENOMIC DNA]</scope>
    <source>
        <strain evidence="2">LVBAO_FW01</strain>
        <tissue evidence="2">Leaves</tissue>
    </source>
</reference>
<evidence type="ECO:0000313" key="3">
    <source>
        <dbReference type="Proteomes" id="UP001367508"/>
    </source>
</evidence>
<gene>
    <name evidence="2" type="ORF">VNO77_19407</name>
</gene>
<dbReference type="AlphaFoldDB" id="A0AAN9LMP9"/>
<protein>
    <submittedName>
        <fullName evidence="2">Uncharacterized protein</fullName>
    </submittedName>
</protein>
<name>A0AAN9LMP9_CANGL</name>
<accession>A0AAN9LMP9</accession>
<dbReference type="EMBL" id="JAYMYQ010000004">
    <property type="protein sequence ID" value="KAK7338776.1"/>
    <property type="molecule type" value="Genomic_DNA"/>
</dbReference>
<evidence type="ECO:0000313" key="2">
    <source>
        <dbReference type="EMBL" id="KAK7338776.1"/>
    </source>
</evidence>
<dbReference type="Proteomes" id="UP001367508">
    <property type="component" value="Unassembled WGS sequence"/>
</dbReference>
<proteinExistence type="predicted"/>
<comment type="caution">
    <text evidence="2">The sequence shown here is derived from an EMBL/GenBank/DDBJ whole genome shotgun (WGS) entry which is preliminary data.</text>
</comment>
<keyword evidence="3" id="KW-1185">Reference proteome</keyword>
<feature type="region of interest" description="Disordered" evidence="1">
    <location>
        <begin position="84"/>
        <end position="105"/>
    </location>
</feature>
<sequence>MHASYDFPSFEVKLPKCLYLAEGMSILTRYKLYLAQRKQRGEQRLPQLPWSLRLCQIPLGAPWLGQNRRALKLTNVEWGTHGVRYPTTSRGEPVRSKDRVRRTGSDVEVLRDQLA</sequence>